<dbReference type="Pfam" id="PF00067">
    <property type="entry name" value="p450"/>
    <property type="match status" value="1"/>
</dbReference>
<dbReference type="PRINTS" id="PR00463">
    <property type="entry name" value="EP450I"/>
</dbReference>
<dbReference type="InterPro" id="IPR017972">
    <property type="entry name" value="Cyt_P450_CS"/>
</dbReference>
<dbReference type="GO" id="GO:0005789">
    <property type="term" value="C:endoplasmic reticulum membrane"/>
    <property type="evidence" value="ECO:0007669"/>
    <property type="project" value="UniProtKB-SubCell"/>
</dbReference>
<keyword evidence="12" id="KW-0446">Lipid-binding</keyword>
<dbReference type="AlphaFoldDB" id="A7RWT1"/>
<evidence type="ECO:0000256" key="9">
    <source>
        <dbReference type="ARBA" id="ARBA00023002"/>
    </source>
</evidence>
<name>A7RWT1_NEMVE</name>
<dbReference type="GO" id="GO:0005737">
    <property type="term" value="C:cytoplasm"/>
    <property type="evidence" value="ECO:0000318"/>
    <property type="project" value="GO_Central"/>
</dbReference>
<dbReference type="OMA" id="TEKCGMV"/>
<keyword evidence="23" id="KW-1133">Transmembrane helix</keyword>
<dbReference type="HOGENOM" id="CLU_001570_22_0_1"/>
<evidence type="ECO:0000256" key="17">
    <source>
        <dbReference type="ARBA" id="ARBA00044265"/>
    </source>
</evidence>
<dbReference type="PANTHER" id="PTHR24289">
    <property type="entry name" value="STEROID 17-ALPHA-HYDROXYLASE/17,20 LYASE"/>
    <property type="match status" value="1"/>
</dbReference>
<evidence type="ECO:0000256" key="18">
    <source>
        <dbReference type="ARBA" id="ARBA00044282"/>
    </source>
</evidence>
<dbReference type="GO" id="GO:0016712">
    <property type="term" value="F:oxidoreductase activity, acting on paired donors, with incorporation or reduction of molecular oxygen, reduced flavin or flavoprotein as one donor, and incorporation of one atom of oxygen"/>
    <property type="evidence" value="ECO:0000318"/>
    <property type="project" value="GO_Central"/>
</dbReference>
<dbReference type="PROSITE" id="PS00086">
    <property type="entry name" value="CYTOCHROME_P450"/>
    <property type="match status" value="1"/>
</dbReference>
<keyword evidence="8" id="KW-0492">Microsome</keyword>
<dbReference type="EC" id="1.14.14.16" evidence="14"/>
<dbReference type="Proteomes" id="UP000001593">
    <property type="component" value="Unassembled WGS sequence"/>
</dbReference>
<keyword evidence="6 21" id="KW-0479">Metal-binding</keyword>
<evidence type="ECO:0000256" key="8">
    <source>
        <dbReference type="ARBA" id="ARBA00022848"/>
    </source>
</evidence>
<dbReference type="GO" id="GO:0006082">
    <property type="term" value="P:organic acid metabolic process"/>
    <property type="evidence" value="ECO:0000318"/>
    <property type="project" value="GO_Central"/>
</dbReference>
<evidence type="ECO:0000256" key="1">
    <source>
        <dbReference type="ARBA" id="ARBA00004184"/>
    </source>
</evidence>
<evidence type="ECO:0000256" key="11">
    <source>
        <dbReference type="ARBA" id="ARBA00023033"/>
    </source>
</evidence>
<keyword evidence="25" id="KW-1185">Reference proteome</keyword>
<proteinExistence type="inferred from homology"/>
<evidence type="ECO:0000256" key="3">
    <source>
        <dbReference type="ARBA" id="ARBA00004586"/>
    </source>
</evidence>
<feature type="binding site" description="axial binding residue" evidence="21">
    <location>
        <position position="458"/>
    </location>
    <ligand>
        <name>heme</name>
        <dbReference type="ChEBI" id="CHEBI:30413"/>
    </ligand>
    <ligandPart>
        <name>Fe</name>
        <dbReference type="ChEBI" id="CHEBI:18248"/>
    </ligandPart>
</feature>
<evidence type="ECO:0000256" key="13">
    <source>
        <dbReference type="ARBA" id="ARBA00023136"/>
    </source>
</evidence>
<dbReference type="GO" id="GO:0020037">
    <property type="term" value="F:heme binding"/>
    <property type="evidence" value="ECO:0000318"/>
    <property type="project" value="GO_Central"/>
</dbReference>
<dbReference type="InParanoid" id="A7RWT1"/>
<evidence type="ECO:0000256" key="7">
    <source>
        <dbReference type="ARBA" id="ARBA00022824"/>
    </source>
</evidence>
<dbReference type="GO" id="GO:0008610">
    <property type="term" value="P:lipid biosynthetic process"/>
    <property type="evidence" value="ECO:0007669"/>
    <property type="project" value="UniProtKB-ARBA"/>
</dbReference>
<evidence type="ECO:0000256" key="14">
    <source>
        <dbReference type="ARBA" id="ARBA00044040"/>
    </source>
</evidence>
<evidence type="ECO:0000256" key="12">
    <source>
        <dbReference type="ARBA" id="ARBA00023121"/>
    </source>
</evidence>
<dbReference type="InterPro" id="IPR002401">
    <property type="entry name" value="Cyt_P450_E_grp-I"/>
</dbReference>
<evidence type="ECO:0000256" key="23">
    <source>
        <dbReference type="SAM" id="Phobius"/>
    </source>
</evidence>
<dbReference type="GO" id="GO:0008202">
    <property type="term" value="P:steroid metabolic process"/>
    <property type="evidence" value="ECO:0007669"/>
    <property type="project" value="UniProtKB-ARBA"/>
</dbReference>
<evidence type="ECO:0000256" key="5">
    <source>
        <dbReference type="ARBA" id="ARBA00022617"/>
    </source>
</evidence>
<keyword evidence="13 23" id="KW-0472">Membrane</keyword>
<accession>A7RWT1</accession>
<dbReference type="STRING" id="45351.A7RWT1"/>
<dbReference type="InterPro" id="IPR036396">
    <property type="entry name" value="Cyt_P450_sf"/>
</dbReference>
<evidence type="ECO:0000256" key="6">
    <source>
        <dbReference type="ARBA" id="ARBA00022723"/>
    </source>
</evidence>
<keyword evidence="10 21" id="KW-0408">Iron</keyword>
<keyword evidence="9 22" id="KW-0560">Oxidoreductase</keyword>
<evidence type="ECO:0000256" key="19">
    <source>
        <dbReference type="ARBA" id="ARBA00044304"/>
    </source>
</evidence>
<dbReference type="PhylomeDB" id="A7RWT1"/>
<evidence type="ECO:0000313" key="25">
    <source>
        <dbReference type="Proteomes" id="UP000001593"/>
    </source>
</evidence>
<dbReference type="GO" id="GO:0004509">
    <property type="term" value="F:steroid 21-monooxygenase activity"/>
    <property type="evidence" value="ECO:0007669"/>
    <property type="project" value="UniProtKB-EC"/>
</dbReference>
<organism evidence="24 25">
    <name type="scientific">Nematostella vectensis</name>
    <name type="common">Starlet sea anemone</name>
    <dbReference type="NCBI Taxonomy" id="45351"/>
    <lineage>
        <taxon>Eukaryota</taxon>
        <taxon>Metazoa</taxon>
        <taxon>Cnidaria</taxon>
        <taxon>Anthozoa</taxon>
        <taxon>Hexacorallia</taxon>
        <taxon>Actiniaria</taxon>
        <taxon>Edwardsiidae</taxon>
        <taxon>Nematostella</taxon>
    </lineage>
</organism>
<evidence type="ECO:0000256" key="22">
    <source>
        <dbReference type="RuleBase" id="RU000461"/>
    </source>
</evidence>
<dbReference type="FunFam" id="1.10.630.10:FF:000049">
    <property type="entry name" value="steroid 21-hydroxylase isoform X1"/>
    <property type="match status" value="1"/>
</dbReference>
<evidence type="ECO:0000256" key="4">
    <source>
        <dbReference type="ARBA" id="ARBA00010617"/>
    </source>
</evidence>
<dbReference type="PRINTS" id="PR00385">
    <property type="entry name" value="P450"/>
</dbReference>
<comment type="similarity">
    <text evidence="4 22">Belongs to the cytochrome P450 family.</text>
</comment>
<dbReference type="GO" id="GO:0005506">
    <property type="term" value="F:iron ion binding"/>
    <property type="evidence" value="ECO:0007669"/>
    <property type="project" value="InterPro"/>
</dbReference>
<gene>
    <name evidence="24" type="ORF">NEMVEDRAFT_v1g182833</name>
</gene>
<evidence type="ECO:0000256" key="16">
    <source>
        <dbReference type="ARBA" id="ARBA00044217"/>
    </source>
</evidence>
<dbReference type="Gene3D" id="1.10.630.10">
    <property type="entry name" value="Cytochrome P450"/>
    <property type="match status" value="1"/>
</dbReference>
<dbReference type="GO" id="GO:0006805">
    <property type="term" value="P:xenobiotic metabolic process"/>
    <property type="evidence" value="ECO:0000318"/>
    <property type="project" value="GO_Central"/>
</dbReference>
<keyword evidence="5 21" id="KW-0349">Heme</keyword>
<keyword evidence="23" id="KW-0812">Transmembrane</keyword>
<evidence type="ECO:0000256" key="15">
    <source>
        <dbReference type="ARBA" id="ARBA00044116"/>
    </source>
</evidence>
<dbReference type="PANTHER" id="PTHR24289:SF1">
    <property type="entry name" value="STEROID 17-ALPHA-HYDROXYLASE_17,20 LYASE"/>
    <property type="match status" value="1"/>
</dbReference>
<dbReference type="SUPFAM" id="SSF48264">
    <property type="entry name" value="Cytochrome P450"/>
    <property type="match status" value="1"/>
</dbReference>
<dbReference type="EMBL" id="DS469548">
    <property type="protein sequence ID" value="EDO44026.1"/>
    <property type="molecule type" value="Genomic_DNA"/>
</dbReference>
<comment type="subcellular location">
    <subcellularLocation>
        <location evidence="1">Endomembrane system</location>
        <topology evidence="1">Peripheral membrane protein</topology>
    </subcellularLocation>
    <subcellularLocation>
        <location evidence="3">Endoplasmic reticulum membrane</location>
    </subcellularLocation>
    <subcellularLocation>
        <location evidence="2">Microsome membrane</location>
    </subcellularLocation>
</comment>
<evidence type="ECO:0000313" key="24">
    <source>
        <dbReference type="EMBL" id="EDO44026.1"/>
    </source>
</evidence>
<evidence type="ECO:0000256" key="21">
    <source>
        <dbReference type="PIRSR" id="PIRSR602401-1"/>
    </source>
</evidence>
<feature type="transmembrane region" description="Helical" evidence="23">
    <location>
        <begin position="16"/>
        <end position="36"/>
    </location>
</feature>
<keyword evidence="7" id="KW-0256">Endoplasmic reticulum</keyword>
<comment type="cofactor">
    <cofactor evidence="21">
        <name>heme</name>
        <dbReference type="ChEBI" id="CHEBI:30413"/>
    </cofactor>
</comment>
<keyword evidence="11 22" id="KW-0503">Monooxygenase</keyword>
<dbReference type="GO" id="GO:0008289">
    <property type="term" value="F:lipid binding"/>
    <property type="evidence" value="ECO:0007669"/>
    <property type="project" value="UniProtKB-KW"/>
</dbReference>
<sequence length="513" mass="58635">MSVQEVLYSLCEYVSIGNVVLLLVCMIIGNFLWSLYDFRGMPPGPRATRAPIIGNLLSFDRGAGDLRNMTNSLRKHYGGIFALQVGSWRMVFAGSPDAVREVLVKRSADYAGRPPFHSFHLETKGGKDIAVGNYGPAWRMHRKLFTTSLRYYLHNVPLLESHISRQVKKLVALFDEEKGSAFNPAVLIKQSVADVITKMTFDEAFNASHPSFDKFFKTLLYSMEDVDLNTQRVALDFFTFTKYLPFETYRKTKEMADYVFNVLKEVVDERNKTFDPSQPTTDLLTALLKARLEAEFDTIEEKQVLLADKYLLNTLTDMFIAGYATVSDTLRWLIVYLVNYPHIQEEIHNALDKVVGSDRTPSLDDRQQLSIIQATIMETLRFTADFTLPHYTLKDTSLCGYRVPKDSVVMVDIKSVHMDPKCWENPTEFNPHRHIDDKGELIVNQGNWLPFSAGRRVCAGEPLAKIEVFLYSSWLLHKFRFIGEEGKPPPSLVPNRGFTVIPKPYKIHAVRRH</sequence>
<protein>
    <recommendedName>
        <fullName evidence="15">Steroid 21-hydroxylase</fullName>
        <ecNumber evidence="14">1.14.14.16</ecNumber>
    </recommendedName>
    <alternativeName>
        <fullName evidence="19">21-OHase</fullName>
    </alternativeName>
    <alternativeName>
        <fullName evidence="16">Cytochrome P-450c21</fullName>
    </alternativeName>
    <alternativeName>
        <fullName evidence="20">Cytochrome P450 21</fullName>
    </alternativeName>
    <alternativeName>
        <fullName evidence="18">Cytochrome P450 XXI</fullName>
    </alternativeName>
    <alternativeName>
        <fullName evidence="17">Cytochrome P450-C21</fullName>
    </alternativeName>
</protein>
<evidence type="ECO:0000256" key="10">
    <source>
        <dbReference type="ARBA" id="ARBA00023004"/>
    </source>
</evidence>
<evidence type="ECO:0000256" key="2">
    <source>
        <dbReference type="ARBA" id="ARBA00004524"/>
    </source>
</evidence>
<evidence type="ECO:0000256" key="20">
    <source>
        <dbReference type="ARBA" id="ARBA00044342"/>
    </source>
</evidence>
<dbReference type="eggNOG" id="KOG0156">
    <property type="taxonomic scope" value="Eukaryota"/>
</dbReference>
<dbReference type="InterPro" id="IPR001128">
    <property type="entry name" value="Cyt_P450"/>
</dbReference>
<reference evidence="24 25" key="1">
    <citation type="journal article" date="2007" name="Science">
        <title>Sea anemone genome reveals ancestral eumetazoan gene repertoire and genomic organization.</title>
        <authorList>
            <person name="Putnam N.H."/>
            <person name="Srivastava M."/>
            <person name="Hellsten U."/>
            <person name="Dirks B."/>
            <person name="Chapman J."/>
            <person name="Salamov A."/>
            <person name="Terry A."/>
            <person name="Shapiro H."/>
            <person name="Lindquist E."/>
            <person name="Kapitonov V.V."/>
            <person name="Jurka J."/>
            <person name="Genikhovich G."/>
            <person name="Grigoriev I.V."/>
            <person name="Lucas S.M."/>
            <person name="Steele R.E."/>
            <person name="Finnerty J.R."/>
            <person name="Technau U."/>
            <person name="Martindale M.Q."/>
            <person name="Rokhsar D.S."/>
        </authorList>
    </citation>
    <scope>NUCLEOTIDE SEQUENCE [LARGE SCALE GENOMIC DNA]</scope>
    <source>
        <strain evidence="25">CH2 X CH6</strain>
    </source>
</reference>